<dbReference type="PROSITE" id="PS50977">
    <property type="entry name" value="HTH_TETR_2"/>
    <property type="match status" value="1"/>
</dbReference>
<dbReference type="SUPFAM" id="SSF46689">
    <property type="entry name" value="Homeodomain-like"/>
    <property type="match status" value="1"/>
</dbReference>
<dbReference type="PRINTS" id="PR00455">
    <property type="entry name" value="HTHTETR"/>
</dbReference>
<evidence type="ECO:0000313" key="5">
    <source>
        <dbReference type="Proteomes" id="UP000027064"/>
    </source>
</evidence>
<evidence type="ECO:0000259" key="3">
    <source>
        <dbReference type="PROSITE" id="PS50977"/>
    </source>
</evidence>
<comment type="caution">
    <text evidence="4">The sequence shown here is derived from an EMBL/GenBank/DDBJ whole genome shotgun (WGS) entry which is preliminary data.</text>
</comment>
<name>A0A066WU68_9FLAO</name>
<accession>A0A066WU68</accession>
<gene>
    <name evidence="4" type="ORF">FEM21_06800</name>
</gene>
<dbReference type="GO" id="GO:0003677">
    <property type="term" value="F:DNA binding"/>
    <property type="evidence" value="ECO:0007669"/>
    <property type="project" value="UniProtKB-UniRule"/>
</dbReference>
<sequence>MRTRDTNKEEIVKQKAIQLLVEKGIEGFSMNRLAKESKISVATLYIYYSDKDDLIRKIGIEIGKNFFSEMTNDFTTSMSFSEGLYKQWENRARFTQKFPLEVSCWELLTHSSYSESIIDESLLEFKSIMENFFKNAIEKKELIPISKEVFWSIAYGPLYSLLRFERDGKNFGGGPFKLNQNITREAFELVIKALTP</sequence>
<dbReference type="InterPro" id="IPR009057">
    <property type="entry name" value="Homeodomain-like_sf"/>
</dbReference>
<dbReference type="PANTHER" id="PTHR43479">
    <property type="entry name" value="ACREF/ENVCD OPERON REPRESSOR-RELATED"/>
    <property type="match status" value="1"/>
</dbReference>
<dbReference type="AlphaFoldDB" id="A0A066WU68"/>
<feature type="domain" description="HTH tetR-type" evidence="3">
    <location>
        <begin position="6"/>
        <end position="66"/>
    </location>
</feature>
<dbReference type="STRING" id="1492738.FEM21_06800"/>
<dbReference type="RefSeq" id="WP_035657787.1">
    <property type="nucleotide sequence ID" value="NZ_JNCA01000006.1"/>
</dbReference>
<dbReference type="OrthoDB" id="6430772at2"/>
<keyword evidence="1 2" id="KW-0238">DNA-binding</keyword>
<evidence type="ECO:0000256" key="1">
    <source>
        <dbReference type="ARBA" id="ARBA00023125"/>
    </source>
</evidence>
<evidence type="ECO:0000256" key="2">
    <source>
        <dbReference type="PROSITE-ProRule" id="PRU00335"/>
    </source>
</evidence>
<dbReference type="Gene3D" id="1.10.357.10">
    <property type="entry name" value="Tetracycline Repressor, domain 2"/>
    <property type="match status" value="1"/>
</dbReference>
<evidence type="ECO:0000313" key="4">
    <source>
        <dbReference type="EMBL" id="KDN56128.1"/>
    </source>
</evidence>
<dbReference type="Proteomes" id="UP000027064">
    <property type="component" value="Unassembled WGS sequence"/>
</dbReference>
<dbReference type="EMBL" id="JNCA01000006">
    <property type="protein sequence ID" value="KDN56128.1"/>
    <property type="molecule type" value="Genomic_DNA"/>
</dbReference>
<dbReference type="PATRIC" id="fig|1492738.3.peg.674"/>
<protein>
    <submittedName>
        <fullName evidence="4">TetR family transcriptional regulator</fullName>
    </submittedName>
</protein>
<keyword evidence="5" id="KW-1185">Reference proteome</keyword>
<dbReference type="Pfam" id="PF00440">
    <property type="entry name" value="TetR_N"/>
    <property type="match status" value="1"/>
</dbReference>
<dbReference type="InterPro" id="IPR001647">
    <property type="entry name" value="HTH_TetR"/>
</dbReference>
<proteinExistence type="predicted"/>
<dbReference type="PANTHER" id="PTHR43479:SF11">
    <property type="entry name" value="ACREF_ENVCD OPERON REPRESSOR-RELATED"/>
    <property type="match status" value="1"/>
</dbReference>
<reference evidence="4 5" key="1">
    <citation type="submission" date="2014-05" db="EMBL/GenBank/DDBJ databases">
        <title>Genome Sequence of Flavobacterium sp. EM1321.</title>
        <authorList>
            <person name="Shin S.-K."/>
            <person name="Yi H."/>
        </authorList>
    </citation>
    <scope>NUCLEOTIDE SEQUENCE [LARGE SCALE GENOMIC DNA]</scope>
    <source>
        <strain evidence="4 5">EM1321</strain>
    </source>
</reference>
<feature type="DNA-binding region" description="H-T-H motif" evidence="2">
    <location>
        <begin position="29"/>
        <end position="48"/>
    </location>
</feature>
<dbReference type="InterPro" id="IPR050624">
    <property type="entry name" value="HTH-type_Tx_Regulator"/>
</dbReference>
<organism evidence="4 5">
    <name type="scientific">Flavobacterium seoulense</name>
    <dbReference type="NCBI Taxonomy" id="1492738"/>
    <lineage>
        <taxon>Bacteria</taxon>
        <taxon>Pseudomonadati</taxon>
        <taxon>Bacteroidota</taxon>
        <taxon>Flavobacteriia</taxon>
        <taxon>Flavobacteriales</taxon>
        <taxon>Flavobacteriaceae</taxon>
        <taxon>Flavobacterium</taxon>
    </lineage>
</organism>
<dbReference type="eggNOG" id="COG1309">
    <property type="taxonomic scope" value="Bacteria"/>
</dbReference>